<dbReference type="EMBL" id="BJYZ01000018">
    <property type="protein sequence ID" value="GEO39707.1"/>
    <property type="molecule type" value="Genomic_DNA"/>
</dbReference>
<accession>A0A512DTB0</accession>
<name>A0A512DTB0_9PROT</name>
<comment type="caution">
    <text evidence="1">The sequence shown here is derived from an EMBL/GenBank/DDBJ whole genome shotgun (WGS) entry which is preliminary data.</text>
</comment>
<evidence type="ECO:0000313" key="2">
    <source>
        <dbReference type="Proteomes" id="UP000321523"/>
    </source>
</evidence>
<gene>
    <name evidence="1" type="ORF">SAE02_38550</name>
</gene>
<keyword evidence="2" id="KW-1185">Reference proteome</keyword>
<dbReference type="Proteomes" id="UP000321523">
    <property type="component" value="Unassembled WGS sequence"/>
</dbReference>
<proteinExistence type="predicted"/>
<organism evidence="1 2">
    <name type="scientific">Skermanella aerolata</name>
    <dbReference type="NCBI Taxonomy" id="393310"/>
    <lineage>
        <taxon>Bacteria</taxon>
        <taxon>Pseudomonadati</taxon>
        <taxon>Pseudomonadota</taxon>
        <taxon>Alphaproteobacteria</taxon>
        <taxon>Rhodospirillales</taxon>
        <taxon>Azospirillaceae</taxon>
        <taxon>Skermanella</taxon>
    </lineage>
</organism>
<reference evidence="1 2" key="1">
    <citation type="submission" date="2019-07" db="EMBL/GenBank/DDBJ databases">
        <title>Whole genome shotgun sequence of Skermanella aerolata NBRC 106429.</title>
        <authorList>
            <person name="Hosoyama A."/>
            <person name="Uohara A."/>
            <person name="Ohji S."/>
            <person name="Ichikawa N."/>
        </authorList>
    </citation>
    <scope>NUCLEOTIDE SEQUENCE [LARGE SCALE GENOMIC DNA]</scope>
    <source>
        <strain evidence="1 2">NBRC 106429</strain>
    </source>
</reference>
<sequence length="77" mass="8313">MTDQPLGPADSCPHQQLIPVWKPFQHLAQVGSHPFGAKLGRTLEQRIQIPAAQGEETEIGEKSLLAQAIGEFILAGD</sequence>
<evidence type="ECO:0000313" key="1">
    <source>
        <dbReference type="EMBL" id="GEO39707.1"/>
    </source>
</evidence>
<dbReference type="AlphaFoldDB" id="A0A512DTB0"/>
<protein>
    <submittedName>
        <fullName evidence="1">Uncharacterized protein</fullName>
    </submittedName>
</protein>